<gene>
    <name evidence="1" type="ORF">Vadar_021814</name>
</gene>
<dbReference type="Proteomes" id="UP000828048">
    <property type="component" value="Chromosome 1"/>
</dbReference>
<sequence length="812" mass="92357">MAAATTGEVQEVIKAVYARKSDLEAFDDSKAGVKGIVDAGVVRIPEIFVSNPNKHQERTCSDKSNRIPIIDFKGIDEDANLRKEVVEKVRAASEGFGFFPVVNHGIPVRVMEDAFDGIRRFHEQDTEVKERFYSRHNTKSFMFNSNFDLYQVPTINWRDTIYCFHPVDKKMVVTSNGEEVQAQFNPKYDRKNELKDFDDSKTGVKGLVDAGVLKIPRIFIHEKNQLDDKSTASSVASQFSVPIIDFEGVDGDAAQRGKIIEKVRDACERWGFFQVVNHGIPGNVMDDMIDGVQRFYEQDTEVKKGFYSHDAMRMFKYYSNFALSEARAANWRDTFACVMAPQSPDPQELPTVCSSSQTTNSKASTTEEITIKEYLTQLYKQGHDGTSVLYHFKLSGVKGLVDAGVKKIPRIFILGKNQLNEISTTSSVTSPFTVPIIDFQGLDGGPAQRAKIIEKVRDACEKWGFFQVVNHGIAKHVLDDMINGVRRYHEQDTEVKKGFYSRDHTRRFLYRSNFDLFEAPTANWRDTFGCIMAPQPPEPQELPAVCRDILIEYSKHVMRLGLELFELLSEALGLNPNHLKDMDCAEGLLVLGHYYPACPEPDLTLGTSNHADNGFFTILLQDQMGGLQILHDNQWVDVPPLPGALVINIADMLQASPYNSDDLFVFYFVTEEASFERYFRTFYDPLTRLDFNPFANLEYASENLKPFFEDSEEVSKEKRKYWASILISRFIPVGFSVINNRYANCGYANYSPKNKDNPIPPLTDEQIEAIANRCMHLLAFVRSNIRAELLSIRNLVEARTVRVEMLEDSYRL</sequence>
<proteinExistence type="predicted"/>
<organism evidence="1 2">
    <name type="scientific">Vaccinium darrowii</name>
    <dbReference type="NCBI Taxonomy" id="229202"/>
    <lineage>
        <taxon>Eukaryota</taxon>
        <taxon>Viridiplantae</taxon>
        <taxon>Streptophyta</taxon>
        <taxon>Embryophyta</taxon>
        <taxon>Tracheophyta</taxon>
        <taxon>Spermatophyta</taxon>
        <taxon>Magnoliopsida</taxon>
        <taxon>eudicotyledons</taxon>
        <taxon>Gunneridae</taxon>
        <taxon>Pentapetalae</taxon>
        <taxon>asterids</taxon>
        <taxon>Ericales</taxon>
        <taxon>Ericaceae</taxon>
        <taxon>Vaccinioideae</taxon>
        <taxon>Vaccinieae</taxon>
        <taxon>Vaccinium</taxon>
    </lineage>
</organism>
<protein>
    <submittedName>
        <fullName evidence="1">Uncharacterized protein</fullName>
    </submittedName>
</protein>
<evidence type="ECO:0000313" key="1">
    <source>
        <dbReference type="EMBL" id="KAH7843888.1"/>
    </source>
</evidence>
<reference evidence="1 2" key="1">
    <citation type="journal article" date="2021" name="Hortic Res">
        <title>High-quality reference genome and annotation aids understanding of berry development for evergreen blueberry (Vaccinium darrowii).</title>
        <authorList>
            <person name="Yu J."/>
            <person name="Hulse-Kemp A.M."/>
            <person name="Babiker E."/>
            <person name="Staton M."/>
        </authorList>
    </citation>
    <scope>NUCLEOTIDE SEQUENCE [LARGE SCALE GENOMIC DNA]</scope>
    <source>
        <strain evidence="2">cv. NJ 8807/NJ 8810</strain>
        <tissue evidence="1">Young leaf</tissue>
    </source>
</reference>
<name>A0ACB7XTF4_9ERIC</name>
<evidence type="ECO:0000313" key="2">
    <source>
        <dbReference type="Proteomes" id="UP000828048"/>
    </source>
</evidence>
<keyword evidence="2" id="KW-1185">Reference proteome</keyword>
<comment type="caution">
    <text evidence="1">The sequence shown here is derived from an EMBL/GenBank/DDBJ whole genome shotgun (WGS) entry which is preliminary data.</text>
</comment>
<accession>A0ACB7XTF4</accession>
<dbReference type="EMBL" id="CM037151">
    <property type="protein sequence ID" value="KAH7843888.1"/>
    <property type="molecule type" value="Genomic_DNA"/>
</dbReference>